<evidence type="ECO:0000256" key="21">
    <source>
        <dbReference type="ARBA" id="ARBA00049151"/>
    </source>
</evidence>
<dbReference type="PROSITE" id="PS00061">
    <property type="entry name" value="ADH_SHORT"/>
    <property type="match status" value="1"/>
</dbReference>
<evidence type="ECO:0000256" key="16">
    <source>
        <dbReference type="ARBA" id="ARBA00048393"/>
    </source>
</evidence>
<comment type="catalytic activity">
    <reaction evidence="12">
        <text>14-hydroxy-(4Z,7Z,10Z,12E,16Z,19Z)-docosahexaenoate + NAD(+) = 14-oxo-(4Z,7Z,10Z,12E,16Z,19Z)-docosahexaenoate + NADH + H(+)</text>
        <dbReference type="Rhea" id="RHEA:48952"/>
        <dbReference type="ChEBI" id="CHEBI:15378"/>
        <dbReference type="ChEBI" id="CHEBI:57540"/>
        <dbReference type="ChEBI" id="CHEBI:57945"/>
        <dbReference type="ChEBI" id="CHEBI:90866"/>
        <dbReference type="ChEBI" id="CHEBI:90867"/>
    </reaction>
    <physiologicalReaction direction="left-to-right" evidence="12">
        <dbReference type="Rhea" id="RHEA:48953"/>
    </physiologicalReaction>
</comment>
<evidence type="ECO:0000256" key="6">
    <source>
        <dbReference type="ARBA" id="ARBA00040276"/>
    </source>
</evidence>
<evidence type="ECO:0000256" key="18">
    <source>
        <dbReference type="ARBA" id="ARBA00048611"/>
    </source>
</evidence>
<evidence type="ECO:0000256" key="8">
    <source>
        <dbReference type="ARBA" id="ARBA00042026"/>
    </source>
</evidence>
<evidence type="ECO:0000256" key="1">
    <source>
        <dbReference type="ARBA" id="ARBA00006484"/>
    </source>
</evidence>
<evidence type="ECO:0000256" key="14">
    <source>
        <dbReference type="ARBA" id="ARBA00048144"/>
    </source>
</evidence>
<organism evidence="24 25">
    <name type="scientific">Eptatretus burgeri</name>
    <name type="common">Inshore hagfish</name>
    <dbReference type="NCBI Taxonomy" id="7764"/>
    <lineage>
        <taxon>Eukaryota</taxon>
        <taxon>Metazoa</taxon>
        <taxon>Chordata</taxon>
        <taxon>Craniata</taxon>
        <taxon>Vertebrata</taxon>
        <taxon>Cyclostomata</taxon>
        <taxon>Myxini</taxon>
        <taxon>Myxiniformes</taxon>
        <taxon>Myxinidae</taxon>
        <taxon>Eptatretinae</taxon>
        <taxon>Eptatretus</taxon>
    </lineage>
</organism>
<dbReference type="FunFam" id="3.40.50.720:FF:000084">
    <property type="entry name" value="Short-chain dehydrogenase reductase"/>
    <property type="match status" value="1"/>
</dbReference>
<comment type="catalytic activity">
    <reaction evidence="14">
        <text>(11R)-hydroxy-(5Z,8Z,12E,14Z)-eicosatetraenoate + NAD(+) = 11-oxo-(5Z,8Z,12E,14Z)-eicosatetraenoate + NADH + H(+)</text>
        <dbReference type="Rhea" id="RHEA:48640"/>
        <dbReference type="ChEBI" id="CHEBI:15378"/>
        <dbReference type="ChEBI" id="CHEBI:57540"/>
        <dbReference type="ChEBI" id="CHEBI:57945"/>
        <dbReference type="ChEBI" id="CHEBI:78836"/>
        <dbReference type="ChEBI" id="CHEBI:90697"/>
    </reaction>
    <physiologicalReaction direction="left-to-right" evidence="14">
        <dbReference type="Rhea" id="RHEA:48641"/>
    </physiologicalReaction>
</comment>
<comment type="catalytic activity">
    <reaction evidence="20">
        <text>resolvin D2 + NAD(+) = 16-oxoresolvin D2 + NADH + H(+)</text>
        <dbReference type="Rhea" id="RHEA:53588"/>
        <dbReference type="ChEBI" id="CHEBI:15378"/>
        <dbReference type="ChEBI" id="CHEBI:57540"/>
        <dbReference type="ChEBI" id="CHEBI:57945"/>
        <dbReference type="ChEBI" id="CHEBI:133367"/>
        <dbReference type="ChEBI" id="CHEBI:137498"/>
    </reaction>
    <physiologicalReaction direction="left-to-right" evidence="20">
        <dbReference type="Rhea" id="RHEA:53589"/>
    </physiologicalReaction>
</comment>
<dbReference type="PANTHER" id="PTHR44229">
    <property type="entry name" value="15-HYDROXYPROSTAGLANDIN DEHYDROGENASE [NAD(+)]"/>
    <property type="match status" value="1"/>
</dbReference>
<comment type="catalytic activity">
    <reaction evidence="17">
        <text>lipoxin A4 + NAD(+) = 15-oxo-(5S,6R)-dihydroxy-(7E,9E,11Z,13E)-eicosatetraenoate + NADH + H(+)</text>
        <dbReference type="Rhea" id="RHEA:41572"/>
        <dbReference type="ChEBI" id="CHEBI:15378"/>
        <dbReference type="ChEBI" id="CHEBI:57540"/>
        <dbReference type="ChEBI" id="CHEBI:57945"/>
        <dbReference type="ChEBI" id="CHEBI:67026"/>
        <dbReference type="ChEBI" id="CHEBI:78311"/>
    </reaction>
    <physiologicalReaction direction="left-to-right" evidence="17">
        <dbReference type="Rhea" id="RHEA:41573"/>
    </physiologicalReaction>
</comment>
<keyword evidence="2" id="KW-0276">Fatty acid metabolism</keyword>
<evidence type="ECO:0000313" key="24">
    <source>
        <dbReference type="Ensembl" id="ENSEBUP00000017470.1"/>
    </source>
</evidence>
<comment type="catalytic activity">
    <reaction evidence="13">
        <text>15-oxo-(5S,6R)-dihydroxy-(7E,9E,11Z)-eicosatrienoate + NADH + H(+) = (5S,6R,15S)-trihydroxy-(7E,9E,11Z)-eicosatrienoate + NAD(+)</text>
        <dbReference type="Rhea" id="RHEA:41596"/>
        <dbReference type="ChEBI" id="CHEBI:15378"/>
        <dbReference type="ChEBI" id="CHEBI:57540"/>
        <dbReference type="ChEBI" id="CHEBI:57945"/>
        <dbReference type="ChEBI" id="CHEBI:78325"/>
        <dbReference type="ChEBI" id="CHEBI:78329"/>
    </reaction>
    <physiologicalReaction direction="left-to-right" evidence="13">
        <dbReference type="Rhea" id="RHEA:41597"/>
    </physiologicalReaction>
</comment>
<comment type="catalytic activity">
    <reaction evidence="10">
        <text>prostaglandin E1 + NAD(+) = 15-oxoprostaglandin E1 + NADH + H(+)</text>
        <dbReference type="Rhea" id="RHEA:16477"/>
        <dbReference type="ChEBI" id="CHEBI:15378"/>
        <dbReference type="ChEBI" id="CHEBI:57397"/>
        <dbReference type="ChEBI" id="CHEBI:57401"/>
        <dbReference type="ChEBI" id="CHEBI:57540"/>
        <dbReference type="ChEBI" id="CHEBI:57945"/>
    </reaction>
    <physiologicalReaction direction="left-to-right" evidence="10">
        <dbReference type="Rhea" id="RHEA:16478"/>
    </physiologicalReaction>
</comment>
<dbReference type="GeneTree" id="ENSGT00940000154593"/>
<dbReference type="EC" id="1.1.1.141" evidence="4"/>
<dbReference type="Pfam" id="PF00106">
    <property type="entry name" value="adh_short"/>
    <property type="match status" value="2"/>
</dbReference>
<dbReference type="GO" id="GO:0005737">
    <property type="term" value="C:cytoplasm"/>
    <property type="evidence" value="ECO:0007669"/>
    <property type="project" value="TreeGrafter"/>
</dbReference>
<proteinExistence type="inferred from homology"/>
<evidence type="ECO:0000256" key="19">
    <source>
        <dbReference type="ARBA" id="ARBA00048739"/>
    </source>
</evidence>
<evidence type="ECO:0000256" key="3">
    <source>
        <dbReference type="ARBA" id="ARBA00023002"/>
    </source>
</evidence>
<dbReference type="PANTHER" id="PTHR44229:SF4">
    <property type="entry name" value="15-HYDROXYPROSTAGLANDIN DEHYDROGENASE [NAD(+)]"/>
    <property type="match status" value="1"/>
</dbReference>
<dbReference type="Proteomes" id="UP000694388">
    <property type="component" value="Unplaced"/>
</dbReference>
<sequence>MNTESFNVGIGSTTPTARGGQVKVECSMSLSGSTALVTGAAQGLGAALVDALLRRGAKVALLDILEEEVKSKAAELEELYGAGRTLAIHCDVTSTDFEKSFEKVKEHFGSLTIVINNAGILNEQEWEKMISINLLAVVNGTELAVKHMEKDSGVVVNVSSILGLEAFSLCPVYTASKYGVLGFSRARAALNKKRGVKVRVNVLCPSVTDTPMIQTAFTAEGLASTPKNVPIFKQFFGDEKLEPRTVAEACMRLVEDKSLNGSALKVALLDILEEEVKSKAAELEQLYGAGRTLAIHCDVTSTDFEKSFEKVKEHFGSLTIVINNAGIMNEQEWEKMISINLLAVINGTKLAMKHMEKDGGVVVNVSSVVGLEAFSFCPVYTASKHGVLGFSRALAALNKEQGVKVRVNVLCPSVVDTPLLQTAFTPERLGSTFDILPIVHQLIGDEKLEPRTVAEACMRLVEDKSLNGSALKVVASMETELVQFPKILSK</sequence>
<evidence type="ECO:0000256" key="12">
    <source>
        <dbReference type="ARBA" id="ARBA00048008"/>
    </source>
</evidence>
<dbReference type="InterPro" id="IPR002347">
    <property type="entry name" value="SDR_fam"/>
</dbReference>
<keyword evidence="25" id="KW-1185">Reference proteome</keyword>
<comment type="catalytic activity">
    <reaction evidence="22">
        <text>resolvin E1 + NAD(+) = 18-oxo-resolvin E1 + NADH + H(+)</text>
        <dbReference type="Rhea" id="RHEA:49244"/>
        <dbReference type="ChEBI" id="CHEBI:15378"/>
        <dbReference type="ChEBI" id="CHEBI:57540"/>
        <dbReference type="ChEBI" id="CHEBI:57945"/>
        <dbReference type="ChEBI" id="CHEBI:91000"/>
        <dbReference type="ChEBI" id="CHEBI:91001"/>
    </reaction>
    <physiologicalReaction direction="left-to-right" evidence="22">
        <dbReference type="Rhea" id="RHEA:49245"/>
    </physiologicalReaction>
</comment>
<dbReference type="PRINTS" id="PR00080">
    <property type="entry name" value="SDRFAMILY"/>
</dbReference>
<evidence type="ECO:0000256" key="2">
    <source>
        <dbReference type="ARBA" id="ARBA00022501"/>
    </source>
</evidence>
<dbReference type="Ensembl" id="ENSEBUT00000018016.1">
    <property type="protein sequence ID" value="ENSEBUP00000017440.1"/>
    <property type="gene ID" value="ENSEBUG00000010896.1"/>
</dbReference>
<evidence type="ECO:0000256" key="10">
    <source>
        <dbReference type="ARBA" id="ARBA00047325"/>
    </source>
</evidence>
<evidence type="ECO:0000256" key="17">
    <source>
        <dbReference type="ARBA" id="ARBA00048535"/>
    </source>
</evidence>
<keyword evidence="2" id="KW-0443">Lipid metabolism</keyword>
<dbReference type="InterPro" id="IPR020904">
    <property type="entry name" value="Sc_DH/Rdtase_CS"/>
</dbReference>
<dbReference type="Ensembl" id="ENSEBUT00000018044.1">
    <property type="protein sequence ID" value="ENSEBUP00000017470.1"/>
    <property type="gene ID" value="ENSEBUG00000010896.1"/>
</dbReference>
<comment type="similarity">
    <text evidence="1 23">Belongs to the short-chain dehydrogenases/reductases (SDR) family.</text>
</comment>
<comment type="function">
    <text evidence="9">Catalyzes the NAD-dependent dehydrogenation (oxidation) of a broad array of hydroxylated polyunsaturated fatty acids (mainly eicosanoids and docosanoids, including prostaglandins, lipoxins and resolvins), yielding their corresponding keto (oxo) metabolites. Decreases the levels of the pro-proliferative prostaglandins such as prostaglandin E2 (whose activity is increased in cancer because of an increase in the expression of cyclooxygenase 2) and generates oxo-fatty acid products that can profoundly influence cell function by abrogating pro-inflammatory cytokine expression. Converts resolvins E1, D1 and D2 to their oxo products, which represents a mode of resolvin inactivation. Resolvin E1 plays important roles during the resolution phase of acute inflammation, while resolvins D1 and D2 have a unique role in obesity-induced adipose inflammation.</text>
</comment>
<keyword evidence="2" id="KW-0644">Prostaglandin metabolism</keyword>
<evidence type="ECO:0000256" key="4">
    <source>
        <dbReference type="ARBA" id="ARBA00038968"/>
    </source>
</evidence>
<evidence type="ECO:0000256" key="13">
    <source>
        <dbReference type="ARBA" id="ARBA00048140"/>
    </source>
</evidence>
<dbReference type="GO" id="GO:0047034">
    <property type="term" value="F:15-hydroxyicosatetraenoate dehydrogenase activity"/>
    <property type="evidence" value="ECO:0007669"/>
    <property type="project" value="UniProtKB-EC"/>
</dbReference>
<evidence type="ECO:0000256" key="20">
    <source>
        <dbReference type="ARBA" id="ARBA00048921"/>
    </source>
</evidence>
<comment type="catalytic activity">
    <reaction evidence="18">
        <text>prostaglandin A1 + NAD(+) = 15-oxo-prostaglandin A1 + NADH + H(+)</text>
        <dbReference type="Rhea" id="RHEA:41263"/>
        <dbReference type="ChEBI" id="CHEBI:15378"/>
        <dbReference type="ChEBI" id="CHEBI:57398"/>
        <dbReference type="ChEBI" id="CHEBI:57540"/>
        <dbReference type="ChEBI" id="CHEBI:57945"/>
        <dbReference type="ChEBI" id="CHEBI:85072"/>
    </reaction>
    <physiologicalReaction direction="left-to-right" evidence="18">
        <dbReference type="Rhea" id="RHEA:41264"/>
    </physiologicalReaction>
</comment>
<dbReference type="GO" id="GO:0006693">
    <property type="term" value="P:prostaglandin metabolic process"/>
    <property type="evidence" value="ECO:0007669"/>
    <property type="project" value="UniProtKB-KW"/>
</dbReference>
<comment type="catalytic activity">
    <reaction evidence="21">
        <text>(15S)-hydroxy-(5Z,8Z,11Z,13E)-eicosatetraenoate + NAD(+) = 15-oxo-(5Z,8Z,11Z,13E)-eicosatetraenoate + NADH + H(+)</text>
        <dbReference type="Rhea" id="RHEA:23260"/>
        <dbReference type="ChEBI" id="CHEBI:15378"/>
        <dbReference type="ChEBI" id="CHEBI:57409"/>
        <dbReference type="ChEBI" id="CHEBI:57410"/>
        <dbReference type="ChEBI" id="CHEBI:57540"/>
        <dbReference type="ChEBI" id="CHEBI:57945"/>
        <dbReference type="EC" id="1.1.1.232"/>
    </reaction>
    <physiologicalReaction direction="left-to-right" evidence="21">
        <dbReference type="Rhea" id="RHEA:23261"/>
    </physiologicalReaction>
</comment>
<protein>
    <recommendedName>
        <fullName evidence="6">15-hydroxyprostaglandin dehydrogenase [NAD(+)]</fullName>
        <ecNumber evidence="4">1.1.1.141</ecNumber>
        <ecNumber evidence="5">1.1.1.232</ecNumber>
    </recommendedName>
    <alternativeName>
        <fullName evidence="8">Eicosanoid/docosanoid dehydrogenase [NAD(+)]</fullName>
    </alternativeName>
    <alternativeName>
        <fullName evidence="7">Prostaglandin dehydrogenase 1</fullName>
    </alternativeName>
</protein>
<dbReference type="AlphaFoldDB" id="A0A8C4QMC2"/>
<evidence type="ECO:0000256" key="9">
    <source>
        <dbReference type="ARBA" id="ARBA00045705"/>
    </source>
</evidence>
<dbReference type="EC" id="1.1.1.232" evidence="5"/>
<dbReference type="Gene3D" id="3.40.50.720">
    <property type="entry name" value="NAD(P)-binding Rossmann-like Domain"/>
    <property type="match status" value="2"/>
</dbReference>
<dbReference type="SUPFAM" id="SSF51735">
    <property type="entry name" value="NAD(P)-binding Rossmann-fold domains"/>
    <property type="match status" value="2"/>
</dbReference>
<evidence type="ECO:0000256" key="11">
    <source>
        <dbReference type="ARBA" id="ARBA00047672"/>
    </source>
</evidence>
<comment type="catalytic activity">
    <reaction evidence="19">
        <text>prostaglandin E2 + NAD(+) = 15-oxoprostaglandin E2 + NADH + H(+)</text>
        <dbReference type="Rhea" id="RHEA:11876"/>
        <dbReference type="ChEBI" id="CHEBI:15378"/>
        <dbReference type="ChEBI" id="CHEBI:57400"/>
        <dbReference type="ChEBI" id="CHEBI:57540"/>
        <dbReference type="ChEBI" id="CHEBI:57945"/>
        <dbReference type="ChEBI" id="CHEBI:606564"/>
        <dbReference type="EC" id="1.1.1.141"/>
    </reaction>
    <physiologicalReaction direction="left-to-right" evidence="19">
        <dbReference type="Rhea" id="RHEA:11877"/>
    </physiologicalReaction>
</comment>
<dbReference type="InterPro" id="IPR036291">
    <property type="entry name" value="NAD(P)-bd_dom_sf"/>
</dbReference>
<comment type="catalytic activity">
    <reaction evidence="11">
        <text>resolvin D1 + NAD(+) = 8-oxoresolvin D1 + NADH + H(+)</text>
        <dbReference type="Rhea" id="RHEA:50124"/>
        <dbReference type="ChEBI" id="CHEBI:15378"/>
        <dbReference type="ChEBI" id="CHEBI:57540"/>
        <dbReference type="ChEBI" id="CHEBI:57945"/>
        <dbReference type="ChEBI" id="CHEBI:132079"/>
        <dbReference type="ChEBI" id="CHEBI:132080"/>
    </reaction>
    <physiologicalReaction direction="left-to-right" evidence="11">
        <dbReference type="Rhea" id="RHEA:50125"/>
    </physiologicalReaction>
</comment>
<keyword evidence="3" id="KW-0560">Oxidoreductase</keyword>
<evidence type="ECO:0000256" key="5">
    <source>
        <dbReference type="ARBA" id="ARBA00039060"/>
    </source>
</evidence>
<comment type="catalytic activity">
    <reaction evidence="16">
        <text>resolvin D2 + NAD(+) = 7-oxoresolvin D2 + NADH + H(+)</text>
        <dbReference type="Rhea" id="RHEA:53584"/>
        <dbReference type="ChEBI" id="CHEBI:15378"/>
        <dbReference type="ChEBI" id="CHEBI:57540"/>
        <dbReference type="ChEBI" id="CHEBI:57945"/>
        <dbReference type="ChEBI" id="CHEBI:133367"/>
        <dbReference type="ChEBI" id="CHEBI:137497"/>
    </reaction>
    <physiologicalReaction direction="left-to-right" evidence="16">
        <dbReference type="Rhea" id="RHEA:53585"/>
    </physiologicalReaction>
</comment>
<evidence type="ECO:0000313" key="25">
    <source>
        <dbReference type="Proteomes" id="UP000694388"/>
    </source>
</evidence>
<dbReference type="GO" id="GO:0016404">
    <property type="term" value="F:15-hydroxyprostaglandin dehydrogenase (NAD+) activity"/>
    <property type="evidence" value="ECO:0007669"/>
    <property type="project" value="UniProtKB-EC"/>
</dbReference>
<evidence type="ECO:0000256" key="7">
    <source>
        <dbReference type="ARBA" id="ARBA00041812"/>
    </source>
</evidence>
<dbReference type="PRINTS" id="PR00081">
    <property type="entry name" value="GDHRDH"/>
</dbReference>
<reference evidence="24" key="1">
    <citation type="submission" date="2025-05" db="UniProtKB">
        <authorList>
            <consortium name="Ensembl"/>
        </authorList>
    </citation>
    <scope>IDENTIFICATION</scope>
</reference>
<evidence type="ECO:0000256" key="23">
    <source>
        <dbReference type="RuleBase" id="RU000363"/>
    </source>
</evidence>
<name>A0A8C4QMC2_EPTBU</name>
<comment type="catalytic activity">
    <reaction evidence="15">
        <text>resolvin D1 + NAD(+) = 17-oxoresolvin D1 + NADH + H(+)</text>
        <dbReference type="Rhea" id="RHEA:50128"/>
        <dbReference type="ChEBI" id="CHEBI:15378"/>
        <dbReference type="ChEBI" id="CHEBI:57540"/>
        <dbReference type="ChEBI" id="CHEBI:57945"/>
        <dbReference type="ChEBI" id="CHEBI:132079"/>
        <dbReference type="ChEBI" id="CHEBI:132081"/>
    </reaction>
    <physiologicalReaction direction="left-to-right" evidence="15">
        <dbReference type="Rhea" id="RHEA:50129"/>
    </physiologicalReaction>
</comment>
<evidence type="ECO:0000256" key="15">
    <source>
        <dbReference type="ARBA" id="ARBA00048170"/>
    </source>
</evidence>
<evidence type="ECO:0000256" key="22">
    <source>
        <dbReference type="ARBA" id="ARBA00049188"/>
    </source>
</evidence>
<accession>A0A8C4QMC2</accession>
<dbReference type="OMA" id="CFCRTRA"/>